<proteinExistence type="predicted"/>
<dbReference type="EMBL" id="UGJE01000002">
    <property type="protein sequence ID" value="STQ86396.1"/>
    <property type="molecule type" value="Genomic_DNA"/>
</dbReference>
<feature type="signal peptide" evidence="1">
    <location>
        <begin position="1"/>
        <end position="21"/>
    </location>
</feature>
<keyword evidence="1" id="KW-0732">Signal</keyword>
<dbReference type="Proteomes" id="UP000029922">
    <property type="component" value="Unassembled WGS sequence"/>
</dbReference>
<reference evidence="2 5" key="2">
    <citation type="submission" date="2018-06" db="EMBL/GenBank/DDBJ databases">
        <authorList>
            <consortium name="Pathogen Informatics"/>
            <person name="Doyle S."/>
        </authorList>
    </citation>
    <scope>NUCLEOTIDE SEQUENCE [LARGE SCALE GENOMIC DNA]</scope>
    <source>
        <strain evidence="2 5">NCTC12714</strain>
    </source>
</reference>
<reference evidence="3 4" key="1">
    <citation type="journal article" date="2014" name="Genome Announc.">
        <title>Draft genome sequences of eight enterohepatic helicobacter species isolated from both laboratory and wild rodents.</title>
        <authorList>
            <person name="Sheh A."/>
            <person name="Shen Z."/>
            <person name="Fox J.G."/>
        </authorList>
    </citation>
    <scope>NUCLEOTIDE SEQUENCE [LARGE SCALE GENOMIC DNA]</scope>
    <source>
        <strain evidence="3 4">ST1</strain>
    </source>
</reference>
<dbReference type="AlphaFoldDB" id="A0A099TV01"/>
<organism evidence="2 5">
    <name type="scientific">Helicobacter muridarum</name>
    <dbReference type="NCBI Taxonomy" id="216"/>
    <lineage>
        <taxon>Bacteria</taxon>
        <taxon>Pseudomonadati</taxon>
        <taxon>Campylobacterota</taxon>
        <taxon>Epsilonproteobacteria</taxon>
        <taxon>Campylobacterales</taxon>
        <taxon>Helicobacteraceae</taxon>
        <taxon>Helicobacter</taxon>
    </lineage>
</organism>
<evidence type="ECO:0000313" key="4">
    <source>
        <dbReference type="Proteomes" id="UP000029922"/>
    </source>
</evidence>
<dbReference type="RefSeq" id="WP_034559677.1">
    <property type="nucleotide sequence ID" value="NZ_FZML01000034.1"/>
</dbReference>
<dbReference type="OrthoDB" id="5325658at2"/>
<evidence type="ECO:0000313" key="3">
    <source>
        <dbReference type="EMBL" id="TLD98113.1"/>
    </source>
</evidence>
<evidence type="ECO:0000313" key="5">
    <source>
        <dbReference type="Proteomes" id="UP000255139"/>
    </source>
</evidence>
<name>A0A099TV01_9HELI</name>
<accession>A0A099TV01</accession>
<evidence type="ECO:0000313" key="2">
    <source>
        <dbReference type="EMBL" id="STQ86396.1"/>
    </source>
</evidence>
<gene>
    <name evidence="3" type="ORF">LS73_009395</name>
    <name evidence="2" type="ORF">NCTC12714_01203</name>
</gene>
<feature type="chain" id="PRO_5035986637" description="Outer membrane protein" evidence="1">
    <location>
        <begin position="22"/>
        <end position="313"/>
    </location>
</feature>
<protein>
    <recommendedName>
        <fullName evidence="6">Outer membrane protein</fullName>
    </recommendedName>
</protein>
<keyword evidence="5" id="KW-1185">Reference proteome</keyword>
<dbReference type="Proteomes" id="UP000255139">
    <property type="component" value="Unassembled WGS sequence"/>
</dbReference>
<dbReference type="EMBL" id="JRPD02000041">
    <property type="protein sequence ID" value="TLD98113.1"/>
    <property type="molecule type" value="Genomic_DNA"/>
</dbReference>
<evidence type="ECO:0000256" key="1">
    <source>
        <dbReference type="SAM" id="SignalP"/>
    </source>
</evidence>
<sequence>MQIKLFVPLVFYLCLSIILNAQDVPSYPNIQDNLAPQNAQSFTNYKAKPSAYGQYGSRCYYTYLGELSNCSNALLGIGAYYENFNGPTSSVDGIGGYISGIAKIYTKWFYFGTEAMLGYAKNTLNNKTLIIPNNNNKKQDIGYDIAASIHLGVDLSYLNGTPVLLYANFTGDLHFFTKNRYAQGFNNINVYLGFGAFSEIMLTQRFGLNFQVGLAYAFGRRYLGYGIDTKKLNFDGSYKLEAAISMVWRDYKVLPPHRNHRMPTFYAKLKGIYYDFCPMDLTYKGEQQYFNDSSIHLSKTKNFTLMFEVGLDL</sequence>
<evidence type="ECO:0008006" key="6">
    <source>
        <dbReference type="Google" id="ProtNLM"/>
    </source>
</evidence>